<dbReference type="EMBL" id="VOBR01000026">
    <property type="protein sequence ID" value="TWP47394.1"/>
    <property type="molecule type" value="Genomic_DNA"/>
</dbReference>
<evidence type="ECO:0000313" key="9">
    <source>
        <dbReference type="Proteomes" id="UP000316639"/>
    </source>
</evidence>
<keyword evidence="6" id="KW-0813">Transport</keyword>
<dbReference type="AlphaFoldDB" id="A0A563EK17"/>
<comment type="similarity">
    <text evidence="6">Belongs to the ABC-2 integral membrane protein family.</text>
</comment>
<dbReference type="GO" id="GO:0043190">
    <property type="term" value="C:ATP-binding cassette (ABC) transporter complex"/>
    <property type="evidence" value="ECO:0007669"/>
    <property type="project" value="InterPro"/>
</dbReference>
<keyword evidence="4 6" id="KW-0472">Membrane</keyword>
<feature type="transmembrane region" description="Helical" evidence="6">
    <location>
        <begin position="123"/>
        <end position="146"/>
    </location>
</feature>
<dbReference type="InterPro" id="IPR000412">
    <property type="entry name" value="ABC_2_transport"/>
</dbReference>
<evidence type="ECO:0000313" key="8">
    <source>
        <dbReference type="EMBL" id="TWP47394.1"/>
    </source>
</evidence>
<protein>
    <recommendedName>
        <fullName evidence="6">Transport permease protein</fullName>
    </recommendedName>
</protein>
<comment type="caution">
    <text evidence="8">The sequence shown here is derived from an EMBL/GenBank/DDBJ whole genome shotgun (WGS) entry which is preliminary data.</text>
</comment>
<organism evidence="8 9">
    <name type="scientific">Lentzea tibetensis</name>
    <dbReference type="NCBI Taxonomy" id="2591470"/>
    <lineage>
        <taxon>Bacteria</taxon>
        <taxon>Bacillati</taxon>
        <taxon>Actinomycetota</taxon>
        <taxon>Actinomycetes</taxon>
        <taxon>Pseudonocardiales</taxon>
        <taxon>Pseudonocardiaceae</taxon>
        <taxon>Lentzea</taxon>
    </lineage>
</organism>
<dbReference type="InterPro" id="IPR051784">
    <property type="entry name" value="Nod_factor_ABC_transporter"/>
</dbReference>
<feature type="domain" description="ABC transmembrane type-2" evidence="7">
    <location>
        <begin position="35"/>
        <end position="265"/>
    </location>
</feature>
<feature type="transmembrane region" description="Helical" evidence="6">
    <location>
        <begin position="186"/>
        <end position="204"/>
    </location>
</feature>
<accession>A0A563EK17</accession>
<evidence type="ECO:0000256" key="1">
    <source>
        <dbReference type="ARBA" id="ARBA00004141"/>
    </source>
</evidence>
<dbReference type="PANTHER" id="PTHR43229">
    <property type="entry name" value="NODULATION PROTEIN J"/>
    <property type="match status" value="1"/>
</dbReference>
<reference evidence="8 9" key="1">
    <citation type="submission" date="2019-07" db="EMBL/GenBank/DDBJ databases">
        <title>Lentzea xizangensis sp. nov., isolated from Qinghai-Tibetan Plateau Soils.</title>
        <authorList>
            <person name="Huang J."/>
        </authorList>
    </citation>
    <scope>NUCLEOTIDE SEQUENCE [LARGE SCALE GENOMIC DNA]</scope>
    <source>
        <strain evidence="8 9">FXJ1.1311</strain>
    </source>
</reference>
<dbReference type="GO" id="GO:0140359">
    <property type="term" value="F:ABC-type transporter activity"/>
    <property type="evidence" value="ECO:0007669"/>
    <property type="project" value="InterPro"/>
</dbReference>
<keyword evidence="9" id="KW-1185">Reference proteome</keyword>
<feature type="transmembrane region" description="Helical" evidence="6">
    <location>
        <begin position="33"/>
        <end position="55"/>
    </location>
</feature>
<evidence type="ECO:0000256" key="6">
    <source>
        <dbReference type="RuleBase" id="RU361157"/>
    </source>
</evidence>
<dbReference type="PIRSF" id="PIRSF006648">
    <property type="entry name" value="DrrB"/>
    <property type="match status" value="1"/>
</dbReference>
<feature type="transmembrane region" description="Helical" evidence="6">
    <location>
        <begin position="152"/>
        <end position="174"/>
    </location>
</feature>
<evidence type="ECO:0000256" key="4">
    <source>
        <dbReference type="ARBA" id="ARBA00023136"/>
    </source>
</evidence>
<proteinExistence type="inferred from homology"/>
<keyword evidence="5" id="KW-0046">Antibiotic resistance</keyword>
<dbReference type="InterPro" id="IPR047817">
    <property type="entry name" value="ABC2_TM_bact-type"/>
</dbReference>
<sequence length="268" mass="28965">MTTALVPTGRVVGTLHASWLTVEKHWAWYRRNWRATVISSFLQPVLFLVALGLGFGSQVQPSEITGGVRYIVFLAPALVVVTAVQSATFESTYAILSAFIWQKTFIGMVATPITPAQVLYGQLIWIAGRLFAGCAVFLVIASLLGAVSGPGVLLALPFATLAGMAFSVPIVAYAATLDKPDSFNTIFRFVLMPMTLFTGAFFPVSQLPDWLEPLAWITPVWHGIELARGATFGTLELLPALGHTAYLVALVAVGVVLARKTFRRRLAV</sequence>
<dbReference type="RefSeq" id="WP_146357812.1">
    <property type="nucleotide sequence ID" value="NZ_VOBR01000026.1"/>
</dbReference>
<feature type="transmembrane region" description="Helical" evidence="6">
    <location>
        <begin position="240"/>
        <end position="258"/>
    </location>
</feature>
<dbReference type="Proteomes" id="UP000316639">
    <property type="component" value="Unassembled WGS sequence"/>
</dbReference>
<comment type="subcellular location">
    <subcellularLocation>
        <location evidence="6">Cell membrane</location>
        <topology evidence="6">Multi-pass membrane protein</topology>
    </subcellularLocation>
    <subcellularLocation>
        <location evidence="1">Membrane</location>
        <topology evidence="1">Multi-pass membrane protein</topology>
    </subcellularLocation>
</comment>
<keyword evidence="2 6" id="KW-0812">Transmembrane</keyword>
<evidence type="ECO:0000256" key="5">
    <source>
        <dbReference type="ARBA" id="ARBA00023251"/>
    </source>
</evidence>
<keyword evidence="3 6" id="KW-1133">Transmembrane helix</keyword>
<dbReference type="PRINTS" id="PR00164">
    <property type="entry name" value="ABC2TRNSPORT"/>
</dbReference>
<dbReference type="InterPro" id="IPR013525">
    <property type="entry name" value="ABC2_TM"/>
</dbReference>
<feature type="transmembrane region" description="Helical" evidence="6">
    <location>
        <begin position="93"/>
        <end position="111"/>
    </location>
</feature>
<dbReference type="GO" id="GO:0046677">
    <property type="term" value="P:response to antibiotic"/>
    <property type="evidence" value="ECO:0007669"/>
    <property type="project" value="UniProtKB-KW"/>
</dbReference>
<evidence type="ECO:0000256" key="3">
    <source>
        <dbReference type="ARBA" id="ARBA00022989"/>
    </source>
</evidence>
<dbReference type="OrthoDB" id="9778589at2"/>
<name>A0A563EK17_9PSEU</name>
<dbReference type="PROSITE" id="PS51012">
    <property type="entry name" value="ABC_TM2"/>
    <property type="match status" value="1"/>
</dbReference>
<keyword evidence="6" id="KW-1003">Cell membrane</keyword>
<evidence type="ECO:0000259" key="7">
    <source>
        <dbReference type="PROSITE" id="PS51012"/>
    </source>
</evidence>
<feature type="transmembrane region" description="Helical" evidence="6">
    <location>
        <begin position="67"/>
        <end position="87"/>
    </location>
</feature>
<evidence type="ECO:0000256" key="2">
    <source>
        <dbReference type="ARBA" id="ARBA00022692"/>
    </source>
</evidence>
<dbReference type="Pfam" id="PF01061">
    <property type="entry name" value="ABC2_membrane"/>
    <property type="match status" value="1"/>
</dbReference>
<gene>
    <name evidence="8" type="ORF">FKR81_32275</name>
</gene>
<dbReference type="PANTHER" id="PTHR43229:SF2">
    <property type="entry name" value="NODULATION PROTEIN J"/>
    <property type="match status" value="1"/>
</dbReference>